<organism evidence="1 2">
    <name type="scientific">Planctomicrobium piriforme</name>
    <dbReference type="NCBI Taxonomy" id="1576369"/>
    <lineage>
        <taxon>Bacteria</taxon>
        <taxon>Pseudomonadati</taxon>
        <taxon>Planctomycetota</taxon>
        <taxon>Planctomycetia</taxon>
        <taxon>Planctomycetales</taxon>
        <taxon>Planctomycetaceae</taxon>
        <taxon>Planctomicrobium</taxon>
    </lineage>
</organism>
<accession>A0A1I3CL03</accession>
<dbReference type="Proteomes" id="UP000199518">
    <property type="component" value="Unassembled WGS sequence"/>
</dbReference>
<proteinExistence type="predicted"/>
<dbReference type="AlphaFoldDB" id="A0A1I3CL03"/>
<keyword evidence="2" id="KW-1185">Reference proteome</keyword>
<gene>
    <name evidence="1" type="ORF">SAMN05421753_102331</name>
</gene>
<evidence type="ECO:0000313" key="1">
    <source>
        <dbReference type="EMBL" id="SFH75254.1"/>
    </source>
</evidence>
<name>A0A1I3CL03_9PLAN</name>
<feature type="non-terminal residue" evidence="1">
    <location>
        <position position="1"/>
    </location>
</feature>
<dbReference type="EMBL" id="FOQD01000002">
    <property type="protein sequence ID" value="SFH75254.1"/>
    <property type="molecule type" value="Genomic_DNA"/>
</dbReference>
<reference evidence="2" key="1">
    <citation type="submission" date="2016-10" db="EMBL/GenBank/DDBJ databases">
        <authorList>
            <person name="Varghese N."/>
            <person name="Submissions S."/>
        </authorList>
    </citation>
    <scope>NUCLEOTIDE SEQUENCE [LARGE SCALE GENOMIC DNA]</scope>
    <source>
        <strain evidence="2">DSM 26348</strain>
    </source>
</reference>
<evidence type="ECO:0000313" key="2">
    <source>
        <dbReference type="Proteomes" id="UP000199518"/>
    </source>
</evidence>
<protein>
    <submittedName>
        <fullName evidence="1">Uncharacterized protein</fullName>
    </submittedName>
</protein>
<sequence length="52" mass="5894">GEAGLNYLCAGYKQFFHHVGPCMQYMADELRAGRPPMNVMQHARSLLRRASI</sequence>